<dbReference type="Gene3D" id="3.30.505.10">
    <property type="entry name" value="SH2 domain"/>
    <property type="match status" value="2"/>
</dbReference>
<dbReference type="SMART" id="SM00194">
    <property type="entry name" value="PTPc"/>
    <property type="match status" value="1"/>
</dbReference>
<dbReference type="GO" id="GO:0005737">
    <property type="term" value="C:cytoplasm"/>
    <property type="evidence" value="ECO:0007669"/>
    <property type="project" value="UniProtKB-SubCell"/>
</dbReference>
<dbReference type="CDD" id="cd10340">
    <property type="entry name" value="SH2_N-SH2_SHP_like"/>
    <property type="match status" value="1"/>
</dbReference>
<evidence type="ECO:0000256" key="5">
    <source>
        <dbReference type="ARBA" id="ARBA00022801"/>
    </source>
</evidence>
<dbReference type="GO" id="GO:0070374">
    <property type="term" value="P:positive regulation of ERK1 and ERK2 cascade"/>
    <property type="evidence" value="ECO:0007669"/>
    <property type="project" value="TreeGrafter"/>
</dbReference>
<dbReference type="CDD" id="cd09931">
    <property type="entry name" value="SH2_C-SH2_SHP_like"/>
    <property type="match status" value="1"/>
</dbReference>
<keyword evidence="5" id="KW-0378">Hydrolase</keyword>
<dbReference type="EMBL" id="GEEE01003734">
    <property type="protein sequence ID" value="JAP59491.1"/>
    <property type="molecule type" value="Transcribed_RNA"/>
</dbReference>
<evidence type="ECO:0000313" key="14">
    <source>
        <dbReference type="EMBL" id="JAP59491.1"/>
    </source>
</evidence>
<feature type="domain" description="Tyrosine specific protein phosphatases" evidence="13">
    <location>
        <begin position="544"/>
        <end position="625"/>
    </location>
</feature>
<feature type="domain" description="Tyrosine-protein phosphatase" evidence="12">
    <location>
        <begin position="241"/>
        <end position="634"/>
    </location>
</feature>
<dbReference type="FunFam" id="3.30.505.10:FF:000018">
    <property type="entry name" value="Tyrosine-protein phosphatase non-receptor type"/>
    <property type="match status" value="1"/>
</dbReference>
<dbReference type="PROSITE" id="PS00383">
    <property type="entry name" value="TYR_PHOSPHATASE_1"/>
    <property type="match status" value="1"/>
</dbReference>
<keyword evidence="4" id="KW-0677">Repeat</keyword>
<feature type="region of interest" description="Disordered" evidence="10">
    <location>
        <begin position="653"/>
        <end position="677"/>
    </location>
</feature>
<comment type="subcellular location">
    <subcellularLocation>
        <location evidence="1">Cytoplasm</location>
    </subcellularLocation>
</comment>
<dbReference type="InterPro" id="IPR029021">
    <property type="entry name" value="Prot-tyrosine_phosphatase-like"/>
</dbReference>
<dbReference type="SMART" id="SM00252">
    <property type="entry name" value="SH2"/>
    <property type="match status" value="2"/>
</dbReference>
<evidence type="ECO:0000259" key="13">
    <source>
        <dbReference type="PROSITE" id="PS50056"/>
    </source>
</evidence>
<keyword evidence="7 9" id="KW-0727">SH2 domain</keyword>
<comment type="catalytic activity">
    <reaction evidence="8">
        <text>O-phospho-L-tyrosyl-[protein] + H2O = L-tyrosyl-[protein] + phosphate</text>
        <dbReference type="Rhea" id="RHEA:10684"/>
        <dbReference type="Rhea" id="RHEA-COMP:10136"/>
        <dbReference type="Rhea" id="RHEA-COMP:20101"/>
        <dbReference type="ChEBI" id="CHEBI:15377"/>
        <dbReference type="ChEBI" id="CHEBI:43474"/>
        <dbReference type="ChEBI" id="CHEBI:46858"/>
        <dbReference type="ChEBI" id="CHEBI:61978"/>
        <dbReference type="EC" id="3.1.3.48"/>
    </reaction>
</comment>
<dbReference type="Pfam" id="PF00102">
    <property type="entry name" value="Y_phosphatase"/>
    <property type="match status" value="1"/>
</dbReference>
<reference evidence="14" key="1">
    <citation type="submission" date="2016-01" db="EMBL/GenBank/DDBJ databases">
        <title>Reference transcriptome for the parasite Schistocephalus solidus: insights into the molecular evolution of parasitism.</title>
        <authorList>
            <person name="Hebert F.O."/>
            <person name="Grambauer S."/>
            <person name="Barber I."/>
            <person name="Landry C.R."/>
            <person name="Aubin-Horth N."/>
        </authorList>
    </citation>
    <scope>NUCLEOTIDE SEQUENCE</scope>
</reference>
<feature type="domain" description="SH2" evidence="11">
    <location>
        <begin position="116"/>
        <end position="211"/>
    </location>
</feature>
<evidence type="ECO:0000256" key="6">
    <source>
        <dbReference type="ARBA" id="ARBA00022912"/>
    </source>
</evidence>
<dbReference type="GO" id="GO:0030971">
    <property type="term" value="F:receptor tyrosine kinase binding"/>
    <property type="evidence" value="ECO:0007669"/>
    <property type="project" value="TreeGrafter"/>
</dbReference>
<dbReference type="InterPro" id="IPR000980">
    <property type="entry name" value="SH2"/>
</dbReference>
<evidence type="ECO:0000256" key="2">
    <source>
        <dbReference type="ARBA" id="ARBA00013064"/>
    </source>
</evidence>
<dbReference type="InterPro" id="IPR000387">
    <property type="entry name" value="Tyr_Pase_dom"/>
</dbReference>
<keyword evidence="6" id="KW-0904">Protein phosphatase</keyword>
<evidence type="ECO:0000256" key="8">
    <source>
        <dbReference type="ARBA" id="ARBA00051722"/>
    </source>
</evidence>
<feature type="region of interest" description="Disordered" evidence="10">
    <location>
        <begin position="716"/>
        <end position="747"/>
    </location>
</feature>
<dbReference type="AlphaFoldDB" id="A0A0V0J1R0"/>
<dbReference type="SUPFAM" id="SSF55550">
    <property type="entry name" value="SH2 domain"/>
    <property type="match status" value="2"/>
</dbReference>
<dbReference type="SMART" id="SM00404">
    <property type="entry name" value="PTPc_motif"/>
    <property type="match status" value="1"/>
</dbReference>
<dbReference type="PRINTS" id="PR00401">
    <property type="entry name" value="SH2DOMAIN"/>
</dbReference>
<organism evidence="14">
    <name type="scientific">Schistocephalus solidus</name>
    <name type="common">Tapeworm</name>
    <dbReference type="NCBI Taxonomy" id="70667"/>
    <lineage>
        <taxon>Eukaryota</taxon>
        <taxon>Metazoa</taxon>
        <taxon>Spiralia</taxon>
        <taxon>Lophotrochozoa</taxon>
        <taxon>Platyhelminthes</taxon>
        <taxon>Cestoda</taxon>
        <taxon>Eucestoda</taxon>
        <taxon>Diphyllobothriidea</taxon>
        <taxon>Diphyllobothriidae</taxon>
        <taxon>Schistocephalus</taxon>
    </lineage>
</organism>
<sequence>MGPERRRWFHHNLSGLQAEKLLMDKGVPGSFLVRPSYSNPGNFTLSVRREDCVTHIRIQNTDDFLDLYGGEKFATLSELIDYYQENHGQLKEKNGSIIELRYPLFSQDPIAESSRWFHGRITGKEAQKLLLEKGKYGSFLVRESVHQPDSYVLSVATGEQVSHILIRQKSDGKFDVGGGHQFSTLKELIDFYTQTPMVEKSGGLVCLKQPFNATRLNVSTIDKRIRQLERENGAGKHLAGFLEEFEELHQDLHDTKAKSRSEGAKPYNLEKNRYKNILPFDPTHVRLLDGDPNVPGSDYINANFIKWPDALTESLLGGHSSSEGFFASSYSSSPGTPSFEKRRAQSPNCRFPQRADTASPSSDVFFGAKPRYIATQGTLPNTVVDFWRMIWQERSAIIVMITKEVERGRNKCWRYWPSATEKVLVLPSYGGTLRVRHDDESNTDTYTLRQLFLTRDSSSLRKSTSSPSGTDTVASSGGDPLSSALTTPEGFAVYHYQFHAWPDHGTPSDPSCVLNFMCEISAKQTFIFLDNEFSCLGESTNMTQTTISIRRNIQKPTNSETLPVSGPIVVHCSAGIGRTGTFIVIDMLINYIKRMGPQCDIDISRTVQAVREQRSGMVQTETQYRFIYKAVQSYVSTLSQRLQLRNKLQPSGVDYTNISSPPELGPPNPSASVSAPTATRSACHNGVLSTARMSPEMAAHYANSAIVTRELQQRLSPASLSGGSTGSRDCEKTHALPCQAGNSSRQY</sequence>
<dbReference type="InterPro" id="IPR016130">
    <property type="entry name" value="Tyr_Pase_AS"/>
</dbReference>
<dbReference type="Gene3D" id="3.90.190.10">
    <property type="entry name" value="Protein tyrosine phosphatase superfamily"/>
    <property type="match status" value="1"/>
</dbReference>
<dbReference type="EC" id="3.1.3.48" evidence="2"/>
<dbReference type="Pfam" id="PF00017">
    <property type="entry name" value="SH2"/>
    <property type="match status" value="2"/>
</dbReference>
<dbReference type="GO" id="GO:0004726">
    <property type="term" value="F:non-membrane spanning protein tyrosine phosphatase activity"/>
    <property type="evidence" value="ECO:0007669"/>
    <property type="project" value="TreeGrafter"/>
</dbReference>
<dbReference type="PROSITE" id="PS50001">
    <property type="entry name" value="SH2"/>
    <property type="match status" value="2"/>
</dbReference>
<dbReference type="InterPro" id="IPR000242">
    <property type="entry name" value="PTP_cat"/>
</dbReference>
<keyword evidence="14" id="KW-0675">Receptor</keyword>
<evidence type="ECO:0000256" key="1">
    <source>
        <dbReference type="ARBA" id="ARBA00004496"/>
    </source>
</evidence>
<proteinExistence type="predicted"/>
<name>A0A0V0J1R0_SCHSO</name>
<evidence type="ECO:0000256" key="9">
    <source>
        <dbReference type="PROSITE-ProRule" id="PRU00191"/>
    </source>
</evidence>
<dbReference type="PANTHER" id="PTHR46559">
    <property type="entry name" value="TYROSINE-PROTEIN PHOSPHATASE NON-RECEPTOR TYPE 11"/>
    <property type="match status" value="1"/>
</dbReference>
<keyword evidence="3" id="KW-0963">Cytoplasm</keyword>
<feature type="region of interest" description="Disordered" evidence="10">
    <location>
        <begin position="459"/>
        <end position="480"/>
    </location>
</feature>
<evidence type="ECO:0000256" key="4">
    <source>
        <dbReference type="ARBA" id="ARBA00022737"/>
    </source>
</evidence>
<feature type="domain" description="SH2" evidence="11">
    <location>
        <begin position="8"/>
        <end position="104"/>
    </location>
</feature>
<protein>
    <recommendedName>
        <fullName evidence="2">protein-tyrosine-phosphatase</fullName>
        <ecNumber evidence="2">3.1.3.48</ecNumber>
    </recommendedName>
</protein>
<gene>
    <name evidence="14" type="primary">PTN11</name>
    <name evidence="14" type="ORF">TR114603</name>
</gene>
<dbReference type="PRINTS" id="PR00700">
    <property type="entry name" value="PRTYPHPHTASE"/>
</dbReference>
<evidence type="ECO:0000256" key="10">
    <source>
        <dbReference type="SAM" id="MobiDB-lite"/>
    </source>
</evidence>
<evidence type="ECO:0000256" key="3">
    <source>
        <dbReference type="ARBA" id="ARBA00022490"/>
    </source>
</evidence>
<dbReference type="PROSITE" id="PS50055">
    <property type="entry name" value="TYR_PHOSPHATASE_PTP"/>
    <property type="match status" value="1"/>
</dbReference>
<dbReference type="InterPro" id="IPR036860">
    <property type="entry name" value="SH2_dom_sf"/>
</dbReference>
<dbReference type="PROSITE" id="PS50056">
    <property type="entry name" value="TYR_PHOSPHATASE_2"/>
    <property type="match status" value="1"/>
</dbReference>
<accession>A0A0V0J1R0</accession>
<dbReference type="GO" id="GO:0050839">
    <property type="term" value="F:cell adhesion molecule binding"/>
    <property type="evidence" value="ECO:0007669"/>
    <property type="project" value="TreeGrafter"/>
</dbReference>
<evidence type="ECO:0000259" key="11">
    <source>
        <dbReference type="PROSITE" id="PS50001"/>
    </source>
</evidence>
<evidence type="ECO:0000259" key="12">
    <source>
        <dbReference type="PROSITE" id="PS50055"/>
    </source>
</evidence>
<dbReference type="SUPFAM" id="SSF52799">
    <property type="entry name" value="(Phosphotyrosine protein) phosphatases II"/>
    <property type="match status" value="1"/>
</dbReference>
<dbReference type="InterPro" id="IPR003595">
    <property type="entry name" value="Tyr_Pase_cat"/>
</dbReference>
<evidence type="ECO:0000256" key="7">
    <source>
        <dbReference type="ARBA" id="ARBA00022999"/>
    </source>
</evidence>
<dbReference type="PANTHER" id="PTHR46559:SF3">
    <property type="entry name" value="TYROSINE-PROTEIN PHOSPHATASE NON-RECEPTOR TYPE"/>
    <property type="match status" value="1"/>
</dbReference>
<feature type="region of interest" description="Disordered" evidence="10">
    <location>
        <begin position="336"/>
        <end position="362"/>
    </location>
</feature>